<dbReference type="EMBL" id="JAHKNG010000001">
    <property type="protein sequence ID" value="MBU3028740.1"/>
    <property type="molecule type" value="Genomic_DNA"/>
</dbReference>
<evidence type="ECO:0000259" key="4">
    <source>
        <dbReference type="PROSITE" id="PS01124"/>
    </source>
</evidence>
<evidence type="ECO:0000256" key="1">
    <source>
        <dbReference type="ARBA" id="ARBA00023015"/>
    </source>
</evidence>
<dbReference type="Pfam" id="PF12833">
    <property type="entry name" value="HTH_18"/>
    <property type="match status" value="1"/>
</dbReference>
<name>A0ABS6ADR3_9RHOB</name>
<dbReference type="Pfam" id="PF14525">
    <property type="entry name" value="AraC_binding_2"/>
    <property type="match status" value="1"/>
</dbReference>
<protein>
    <submittedName>
        <fullName evidence="5">Helix-turn-helix domain-containing protein</fullName>
    </submittedName>
</protein>
<dbReference type="PANTHER" id="PTHR46796">
    <property type="entry name" value="HTH-TYPE TRANSCRIPTIONAL ACTIVATOR RHAS-RELATED"/>
    <property type="match status" value="1"/>
</dbReference>
<evidence type="ECO:0000256" key="3">
    <source>
        <dbReference type="ARBA" id="ARBA00023163"/>
    </source>
</evidence>
<sequence>MMCFDEWSNCVLANCGHYYSRPVRTGRGGIGDFRLRNRHGVDIAEMNCQIDRIERLRAGIRRDDSEYLFLLLQKTGEMGVIHNGREEVLRPGDGLLMDSTRTAELRFEGRDASFSSVHLPRELCLEGRADAPAIGRRVSPGHPLHSSLMTLLAENGADETPADYLFDFIGLMFRAERSPTSAAGFRDRHGRFRFICETVERHLPDPDFSVEQLAVMVRMSRRQLQRDFCDNGTTFTRFLFERRLKLVASHLRRAAQLDQQPSISDLAYRAGFNDLSHFNRGFRQRYDMSPGGYHADHARRRANH</sequence>
<reference evidence="5" key="1">
    <citation type="submission" date="2021-06" db="EMBL/GenBank/DDBJ databases">
        <title>Paracoccus bacterium XHP0099 sp. nov., isolated from the surface waters of the Yellow Sea.</title>
        <authorList>
            <person name="Xue H."/>
            <person name="Zhang D."/>
        </authorList>
    </citation>
    <scope>NUCLEOTIDE SEQUENCE</scope>
    <source>
        <strain evidence="5">XHP0099</strain>
    </source>
</reference>
<dbReference type="PROSITE" id="PS01124">
    <property type="entry name" value="HTH_ARAC_FAMILY_2"/>
    <property type="match status" value="1"/>
</dbReference>
<keyword evidence="2" id="KW-0238">DNA-binding</keyword>
<dbReference type="SMART" id="SM00342">
    <property type="entry name" value="HTH_ARAC"/>
    <property type="match status" value="1"/>
</dbReference>
<evidence type="ECO:0000313" key="6">
    <source>
        <dbReference type="Proteomes" id="UP001166191"/>
    </source>
</evidence>
<keyword evidence="6" id="KW-1185">Reference proteome</keyword>
<gene>
    <name evidence="5" type="ORF">KNW02_01240</name>
</gene>
<comment type="caution">
    <text evidence="5">The sequence shown here is derived from an EMBL/GenBank/DDBJ whole genome shotgun (WGS) entry which is preliminary data.</text>
</comment>
<evidence type="ECO:0000313" key="5">
    <source>
        <dbReference type="EMBL" id="MBU3028740.1"/>
    </source>
</evidence>
<dbReference type="Proteomes" id="UP001166191">
    <property type="component" value="Unassembled WGS sequence"/>
</dbReference>
<organism evidence="5 6">
    <name type="scientific">Paracoccus marinaquae</name>
    <dbReference type="NCBI Taxonomy" id="2841926"/>
    <lineage>
        <taxon>Bacteria</taxon>
        <taxon>Pseudomonadati</taxon>
        <taxon>Pseudomonadota</taxon>
        <taxon>Alphaproteobacteria</taxon>
        <taxon>Rhodobacterales</taxon>
        <taxon>Paracoccaceae</taxon>
        <taxon>Paracoccus</taxon>
    </lineage>
</organism>
<dbReference type="PANTHER" id="PTHR46796:SF6">
    <property type="entry name" value="ARAC SUBFAMILY"/>
    <property type="match status" value="1"/>
</dbReference>
<proteinExistence type="predicted"/>
<dbReference type="InterPro" id="IPR035418">
    <property type="entry name" value="AraC-bd_2"/>
</dbReference>
<dbReference type="RefSeq" id="WP_216031424.1">
    <property type="nucleotide sequence ID" value="NZ_JAHKNG010000001.1"/>
</dbReference>
<feature type="domain" description="HTH araC/xylS-type" evidence="4">
    <location>
        <begin position="193"/>
        <end position="296"/>
    </location>
</feature>
<dbReference type="InterPro" id="IPR050204">
    <property type="entry name" value="AraC_XylS_family_regulators"/>
</dbReference>
<dbReference type="InterPro" id="IPR018060">
    <property type="entry name" value="HTH_AraC"/>
</dbReference>
<keyword evidence="3" id="KW-0804">Transcription</keyword>
<accession>A0ABS6ADR3</accession>
<evidence type="ECO:0000256" key="2">
    <source>
        <dbReference type="ARBA" id="ARBA00023125"/>
    </source>
</evidence>
<keyword evidence="1" id="KW-0805">Transcription regulation</keyword>